<dbReference type="NCBIfam" id="TIGR01430">
    <property type="entry name" value="aden_deam"/>
    <property type="match status" value="1"/>
</dbReference>
<keyword evidence="4 7" id="KW-0378">Hydrolase</keyword>
<dbReference type="Gene3D" id="3.20.20.140">
    <property type="entry name" value="Metal-dependent hydrolases"/>
    <property type="match status" value="1"/>
</dbReference>
<organism evidence="7 8">
    <name type="scientific">Nocardioides taihuensis</name>
    <dbReference type="NCBI Taxonomy" id="1835606"/>
    <lineage>
        <taxon>Bacteria</taxon>
        <taxon>Bacillati</taxon>
        <taxon>Actinomycetota</taxon>
        <taxon>Actinomycetes</taxon>
        <taxon>Propionibacteriales</taxon>
        <taxon>Nocardioidaceae</taxon>
        <taxon>Nocardioides</taxon>
    </lineage>
</organism>
<comment type="caution">
    <text evidence="7">The sequence shown here is derived from an EMBL/GenBank/DDBJ whole genome shotgun (WGS) entry which is preliminary data.</text>
</comment>
<keyword evidence="3" id="KW-0479">Metal-binding</keyword>
<dbReference type="InterPro" id="IPR032466">
    <property type="entry name" value="Metal_Hydrolase"/>
</dbReference>
<dbReference type="PANTHER" id="PTHR43114:SF6">
    <property type="entry name" value="ADENINE DEAMINASE"/>
    <property type="match status" value="1"/>
</dbReference>
<dbReference type="Pfam" id="PF00962">
    <property type="entry name" value="A_deaminase"/>
    <property type="match status" value="1"/>
</dbReference>
<name>A0ABW0BFU4_9ACTN</name>
<evidence type="ECO:0000256" key="5">
    <source>
        <dbReference type="ARBA" id="ARBA00022833"/>
    </source>
</evidence>
<keyword evidence="5" id="KW-0862">Zinc</keyword>
<dbReference type="GO" id="GO:0016787">
    <property type="term" value="F:hydrolase activity"/>
    <property type="evidence" value="ECO:0007669"/>
    <property type="project" value="UniProtKB-KW"/>
</dbReference>
<evidence type="ECO:0000256" key="2">
    <source>
        <dbReference type="ARBA" id="ARBA00006676"/>
    </source>
</evidence>
<protein>
    <submittedName>
        <fullName evidence="7">Adenosine deaminase</fullName>
        <ecNumber evidence="7">3.5.4.4</ecNumber>
    </submittedName>
</protein>
<sequence>MVVPRGWTGMDHHAIPADHQGMTSFRVLPKVELHCHVEGTMRPTTVVDLARRNGIALPTADPTELYRYDSLDGFLEIFWLVQSTLGTRDDWARLGHESVVDAASWGVVHRESFFTPARHLAAGQDLADVVAGLDEGMAAAEQETGTTCFLIADIDRAYGPGAGLALVERLVELRRAGAPGTERVVGVGMDSTELGIDPATFAPAYDAARAAGLRLTAHQGENSPASAITTCLDVLGVERVDHALPVLDDPDLTARVRDERIGLTVCPTSNILIANSFPRLADHPLPRMYDAGLLASVNTDDPALIDLGLDEEYAAVAEAFGWDWARMVEVALIGVESSWLDEDAKRVLRDRIAATPEAD</sequence>
<dbReference type="Proteomes" id="UP001596087">
    <property type="component" value="Unassembled WGS sequence"/>
</dbReference>
<keyword evidence="8" id="KW-1185">Reference proteome</keyword>
<comment type="similarity">
    <text evidence="2">Belongs to the metallo-dependent hydrolases superfamily. Adenosine and AMP deaminases family.</text>
</comment>
<evidence type="ECO:0000313" key="8">
    <source>
        <dbReference type="Proteomes" id="UP001596087"/>
    </source>
</evidence>
<evidence type="ECO:0000256" key="1">
    <source>
        <dbReference type="ARBA" id="ARBA00001947"/>
    </source>
</evidence>
<gene>
    <name evidence="7" type="primary">add</name>
    <name evidence="7" type="ORF">ACFPGP_05515</name>
</gene>
<evidence type="ECO:0000256" key="3">
    <source>
        <dbReference type="ARBA" id="ARBA00022723"/>
    </source>
</evidence>
<accession>A0ABW0BFU4</accession>
<dbReference type="RefSeq" id="WP_378587951.1">
    <property type="nucleotide sequence ID" value="NZ_JBHSKD010000004.1"/>
</dbReference>
<dbReference type="InterPro" id="IPR006650">
    <property type="entry name" value="A/AMP_deam_AS"/>
</dbReference>
<dbReference type="SUPFAM" id="SSF51556">
    <property type="entry name" value="Metallo-dependent hydrolases"/>
    <property type="match status" value="1"/>
</dbReference>
<dbReference type="EMBL" id="JBHSKD010000004">
    <property type="protein sequence ID" value="MFC5176121.1"/>
    <property type="molecule type" value="Genomic_DNA"/>
</dbReference>
<evidence type="ECO:0000256" key="4">
    <source>
        <dbReference type="ARBA" id="ARBA00022801"/>
    </source>
</evidence>
<dbReference type="EC" id="3.5.4.4" evidence="7"/>
<evidence type="ECO:0000259" key="6">
    <source>
        <dbReference type="Pfam" id="PF00962"/>
    </source>
</evidence>
<dbReference type="InterPro" id="IPR001365">
    <property type="entry name" value="A_deaminase_dom"/>
</dbReference>
<proteinExistence type="inferred from homology"/>
<dbReference type="InterPro" id="IPR006330">
    <property type="entry name" value="Ado/ade_deaminase"/>
</dbReference>
<comment type="cofactor">
    <cofactor evidence="1">
        <name>Zn(2+)</name>
        <dbReference type="ChEBI" id="CHEBI:29105"/>
    </cofactor>
</comment>
<dbReference type="PROSITE" id="PS00485">
    <property type="entry name" value="A_DEAMINASE"/>
    <property type="match status" value="1"/>
</dbReference>
<evidence type="ECO:0000313" key="7">
    <source>
        <dbReference type="EMBL" id="MFC5176121.1"/>
    </source>
</evidence>
<reference evidence="8" key="1">
    <citation type="journal article" date="2019" name="Int. J. Syst. Evol. Microbiol.">
        <title>The Global Catalogue of Microorganisms (GCM) 10K type strain sequencing project: providing services to taxonomists for standard genome sequencing and annotation.</title>
        <authorList>
            <consortium name="The Broad Institute Genomics Platform"/>
            <consortium name="The Broad Institute Genome Sequencing Center for Infectious Disease"/>
            <person name="Wu L."/>
            <person name="Ma J."/>
        </authorList>
    </citation>
    <scope>NUCLEOTIDE SEQUENCE [LARGE SCALE GENOMIC DNA]</scope>
    <source>
        <strain evidence="8">DFY41</strain>
    </source>
</reference>
<feature type="domain" description="Adenosine deaminase" evidence="6">
    <location>
        <begin position="29"/>
        <end position="354"/>
    </location>
</feature>
<dbReference type="PANTHER" id="PTHR43114">
    <property type="entry name" value="ADENINE DEAMINASE"/>
    <property type="match status" value="1"/>
</dbReference>